<dbReference type="Proteomes" id="UP001239213">
    <property type="component" value="Unassembled WGS sequence"/>
</dbReference>
<keyword evidence="2" id="KW-0472">Membrane</keyword>
<evidence type="ECO:0000313" key="3">
    <source>
        <dbReference type="EMBL" id="KAK1467644.1"/>
    </source>
</evidence>
<protein>
    <submittedName>
        <fullName evidence="3">Integral membrane protein</fullName>
    </submittedName>
</protein>
<feature type="compositionally biased region" description="Low complexity" evidence="1">
    <location>
        <begin position="11"/>
        <end position="21"/>
    </location>
</feature>
<reference evidence="3" key="1">
    <citation type="submission" date="2016-11" db="EMBL/GenBank/DDBJ databases">
        <title>The genome sequence of Colletotrichum cuscutae.</title>
        <authorList>
            <person name="Baroncelli R."/>
        </authorList>
    </citation>
    <scope>NUCLEOTIDE SEQUENCE</scope>
    <source>
        <strain evidence="3">IMI 304802</strain>
    </source>
</reference>
<feature type="region of interest" description="Disordered" evidence="1">
    <location>
        <begin position="1"/>
        <end position="21"/>
    </location>
</feature>
<evidence type="ECO:0000256" key="2">
    <source>
        <dbReference type="SAM" id="Phobius"/>
    </source>
</evidence>
<keyword evidence="2" id="KW-0812">Transmembrane</keyword>
<keyword evidence="4" id="KW-1185">Reference proteome</keyword>
<dbReference type="EMBL" id="MPDP01000257">
    <property type="protein sequence ID" value="KAK1467644.1"/>
    <property type="molecule type" value="Genomic_DNA"/>
</dbReference>
<evidence type="ECO:0000313" key="4">
    <source>
        <dbReference type="Proteomes" id="UP001239213"/>
    </source>
</evidence>
<feature type="transmembrane region" description="Helical" evidence="2">
    <location>
        <begin position="29"/>
        <end position="50"/>
    </location>
</feature>
<accession>A0AAI9Y0E8</accession>
<keyword evidence="2" id="KW-1133">Transmembrane helix</keyword>
<name>A0AAI9Y0E8_9PEZI</name>
<evidence type="ECO:0000256" key="1">
    <source>
        <dbReference type="SAM" id="MobiDB-lite"/>
    </source>
</evidence>
<organism evidence="3 4">
    <name type="scientific">Colletotrichum cuscutae</name>
    <dbReference type="NCBI Taxonomy" id="1209917"/>
    <lineage>
        <taxon>Eukaryota</taxon>
        <taxon>Fungi</taxon>
        <taxon>Dikarya</taxon>
        <taxon>Ascomycota</taxon>
        <taxon>Pezizomycotina</taxon>
        <taxon>Sordariomycetes</taxon>
        <taxon>Hypocreomycetidae</taxon>
        <taxon>Glomerellales</taxon>
        <taxon>Glomerellaceae</taxon>
        <taxon>Colletotrichum</taxon>
        <taxon>Colletotrichum acutatum species complex</taxon>
    </lineage>
</organism>
<proteinExistence type="predicted"/>
<comment type="caution">
    <text evidence="3">The sequence shown here is derived from an EMBL/GenBank/DDBJ whole genome shotgun (WGS) entry which is preliminary data.</text>
</comment>
<gene>
    <name evidence="3" type="ORF">CCUS01_07175</name>
</gene>
<sequence length="83" mass="9107">MYGPAQFCKMTSPDSTTTSYSTDNKGPGIIVAICIIVGISTLFVAMRLFVRIKILGQTHLDDHLTVLSLVRSMNPFQEAMPES</sequence>
<dbReference type="AlphaFoldDB" id="A0AAI9Y0E8"/>